<accession>A0AA88PI08</accession>
<gene>
    <name evidence="2" type="ORF">Q8A67_021669</name>
</gene>
<keyword evidence="3" id="KW-1185">Reference proteome</keyword>
<feature type="compositionally biased region" description="Basic residues" evidence="1">
    <location>
        <begin position="148"/>
        <end position="158"/>
    </location>
</feature>
<dbReference type="AlphaFoldDB" id="A0AA88PI08"/>
<comment type="caution">
    <text evidence="2">The sequence shown here is derived from an EMBL/GenBank/DDBJ whole genome shotgun (WGS) entry which is preliminary data.</text>
</comment>
<sequence>MVVDLTGRGFRPRLHGELAQMVERSLSMREVAGSMPAFSKRVPAQSQSLPEPDGLRLLRTAKNKSFTFRRQQKQTRAFLFCTCRKRARRSRRDLNSDRWIQSPECYPLRQGTTTASPAADREADSAALTGDLLERGVGSQSSLATGHARPKDKRKQRLPKPGIEPGTFRSSV</sequence>
<reference evidence="2" key="1">
    <citation type="submission" date="2023-08" db="EMBL/GenBank/DDBJ databases">
        <title>Chromosome-level Genome Assembly of mud carp (Cirrhinus molitorella).</title>
        <authorList>
            <person name="Liu H."/>
        </authorList>
    </citation>
    <scope>NUCLEOTIDE SEQUENCE</scope>
    <source>
        <strain evidence="2">Prfri</strain>
        <tissue evidence="2">Muscle</tissue>
    </source>
</reference>
<dbReference type="Proteomes" id="UP001187343">
    <property type="component" value="Unassembled WGS sequence"/>
</dbReference>
<organism evidence="2 3">
    <name type="scientific">Cirrhinus molitorella</name>
    <name type="common">mud carp</name>
    <dbReference type="NCBI Taxonomy" id="172907"/>
    <lineage>
        <taxon>Eukaryota</taxon>
        <taxon>Metazoa</taxon>
        <taxon>Chordata</taxon>
        <taxon>Craniata</taxon>
        <taxon>Vertebrata</taxon>
        <taxon>Euteleostomi</taxon>
        <taxon>Actinopterygii</taxon>
        <taxon>Neopterygii</taxon>
        <taxon>Teleostei</taxon>
        <taxon>Ostariophysi</taxon>
        <taxon>Cypriniformes</taxon>
        <taxon>Cyprinidae</taxon>
        <taxon>Labeoninae</taxon>
        <taxon>Labeonini</taxon>
        <taxon>Cirrhinus</taxon>
    </lineage>
</organism>
<name>A0AA88PI08_9TELE</name>
<dbReference type="EMBL" id="JAUYZG010000021">
    <property type="protein sequence ID" value="KAK2874516.1"/>
    <property type="molecule type" value="Genomic_DNA"/>
</dbReference>
<proteinExistence type="predicted"/>
<evidence type="ECO:0000313" key="3">
    <source>
        <dbReference type="Proteomes" id="UP001187343"/>
    </source>
</evidence>
<feature type="region of interest" description="Disordered" evidence="1">
    <location>
        <begin position="129"/>
        <end position="172"/>
    </location>
</feature>
<protein>
    <submittedName>
        <fullName evidence="2">Uncharacterized protein</fullName>
    </submittedName>
</protein>
<evidence type="ECO:0000313" key="2">
    <source>
        <dbReference type="EMBL" id="KAK2874516.1"/>
    </source>
</evidence>
<evidence type="ECO:0000256" key="1">
    <source>
        <dbReference type="SAM" id="MobiDB-lite"/>
    </source>
</evidence>